<evidence type="ECO:0000313" key="3">
    <source>
        <dbReference type="Proteomes" id="UP000250257"/>
    </source>
</evidence>
<feature type="transmembrane region" description="Helical" evidence="1">
    <location>
        <begin position="43"/>
        <end position="65"/>
    </location>
</feature>
<dbReference type="Gene3D" id="1.10.4160.10">
    <property type="entry name" value="Hydantoin permease"/>
    <property type="match status" value="1"/>
</dbReference>
<reference evidence="2 3" key="1">
    <citation type="submission" date="2018-06" db="EMBL/GenBank/DDBJ databases">
        <authorList>
            <consortium name="Pathogen Informatics"/>
            <person name="Doyle S."/>
        </authorList>
    </citation>
    <scope>NUCLEOTIDE SEQUENCE [LARGE SCALE GENOMIC DNA]</scope>
    <source>
        <strain evidence="2 3">NCTC13940</strain>
    </source>
</reference>
<name>A0A2X3HEX1_9LIST</name>
<keyword evidence="1" id="KW-0812">Transmembrane</keyword>
<proteinExistence type="predicted"/>
<dbReference type="AlphaFoldDB" id="A0A2X3HEX1"/>
<feature type="transmembrane region" description="Helical" evidence="1">
    <location>
        <begin position="12"/>
        <end position="31"/>
    </location>
</feature>
<accession>A0A2X3HEX1</accession>
<keyword evidence="1" id="KW-0472">Membrane</keyword>
<dbReference type="EMBL" id="UAWT01000034">
    <property type="protein sequence ID" value="SQC71117.1"/>
    <property type="molecule type" value="Genomic_DNA"/>
</dbReference>
<evidence type="ECO:0000256" key="1">
    <source>
        <dbReference type="SAM" id="Phobius"/>
    </source>
</evidence>
<sequence>MFNYKPETSLPFLSGLSVTVGSFALGAVIAGDYSQYTKGRSGIVKAAITGILPSGILMIAVGAILA</sequence>
<evidence type="ECO:0000313" key="2">
    <source>
        <dbReference type="EMBL" id="SQC71117.1"/>
    </source>
</evidence>
<protein>
    <submittedName>
        <fullName evidence="2">Uncharacterized protein</fullName>
    </submittedName>
</protein>
<gene>
    <name evidence="2" type="ORF">NCTC13940_02344</name>
</gene>
<keyword evidence="1" id="KW-1133">Transmembrane helix</keyword>
<organism evidence="2 3">
    <name type="scientific">Listeria fleischmannii subsp. fleischmannii</name>
    <dbReference type="NCBI Taxonomy" id="1671902"/>
    <lineage>
        <taxon>Bacteria</taxon>
        <taxon>Bacillati</taxon>
        <taxon>Bacillota</taxon>
        <taxon>Bacilli</taxon>
        <taxon>Bacillales</taxon>
        <taxon>Listeriaceae</taxon>
        <taxon>Listeria</taxon>
    </lineage>
</organism>
<dbReference type="Proteomes" id="UP000250257">
    <property type="component" value="Unassembled WGS sequence"/>
</dbReference>